<evidence type="ECO:0000256" key="2">
    <source>
        <dbReference type="ARBA" id="ARBA00022679"/>
    </source>
</evidence>
<dbReference type="PANTHER" id="PTHR43712">
    <property type="entry name" value="PUTATIVE (AFU_ORTHOLOGUE AFUA_4G14580)-RELATED"/>
    <property type="match status" value="1"/>
</dbReference>
<dbReference type="STRING" id="1163406.A0A0L0N9G7"/>
<dbReference type="AlphaFoldDB" id="A0A0L0N9G7"/>
<gene>
    <name evidence="5" type="ORF">TOPH_04625</name>
</gene>
<proteinExistence type="predicted"/>
<organism evidence="5 6">
    <name type="scientific">Tolypocladium ophioglossoides (strain CBS 100239)</name>
    <name type="common">Snaketongue truffleclub</name>
    <name type="synonym">Elaphocordyceps ophioglossoides</name>
    <dbReference type="NCBI Taxonomy" id="1163406"/>
    <lineage>
        <taxon>Eukaryota</taxon>
        <taxon>Fungi</taxon>
        <taxon>Dikarya</taxon>
        <taxon>Ascomycota</taxon>
        <taxon>Pezizomycotina</taxon>
        <taxon>Sordariomycetes</taxon>
        <taxon>Hypocreomycetidae</taxon>
        <taxon>Hypocreales</taxon>
        <taxon>Ophiocordycipitaceae</taxon>
        <taxon>Tolypocladium</taxon>
    </lineage>
</organism>
<dbReference type="EMBL" id="LFRF01000011">
    <property type="protein sequence ID" value="KND90707.1"/>
    <property type="molecule type" value="Genomic_DNA"/>
</dbReference>
<name>A0A0L0N9G7_TOLOC</name>
<dbReference type="OrthoDB" id="3340390at2759"/>
<keyword evidence="1" id="KW-0489">Methyltransferase</keyword>
<keyword evidence="3" id="KW-0949">S-adenosyl-L-methionine</keyword>
<reference evidence="5 6" key="1">
    <citation type="journal article" date="2015" name="BMC Genomics">
        <title>The genome of the truffle-parasite Tolypocladium ophioglossoides and the evolution of antifungal peptaibiotics.</title>
        <authorList>
            <person name="Quandt C.A."/>
            <person name="Bushley K.E."/>
            <person name="Spatafora J.W."/>
        </authorList>
    </citation>
    <scope>NUCLEOTIDE SEQUENCE [LARGE SCALE GENOMIC DNA]</scope>
    <source>
        <strain evidence="5 6">CBS 100239</strain>
    </source>
</reference>
<dbReference type="InterPro" id="IPR036388">
    <property type="entry name" value="WH-like_DNA-bd_sf"/>
</dbReference>
<accession>A0A0L0N9G7</accession>
<feature type="domain" description="O-methyltransferase dimerisation" evidence="4">
    <location>
        <begin position="75"/>
        <end position="136"/>
    </location>
</feature>
<dbReference type="PANTHER" id="PTHR43712:SF2">
    <property type="entry name" value="O-METHYLTRANSFERASE CICE"/>
    <property type="match status" value="1"/>
</dbReference>
<comment type="caution">
    <text evidence="5">The sequence shown here is derived from an EMBL/GenBank/DDBJ whole genome shotgun (WGS) entry which is preliminary data.</text>
</comment>
<evidence type="ECO:0000256" key="1">
    <source>
        <dbReference type="ARBA" id="ARBA00022603"/>
    </source>
</evidence>
<dbReference type="InterPro" id="IPR036390">
    <property type="entry name" value="WH_DNA-bd_sf"/>
</dbReference>
<dbReference type="GO" id="GO:0032259">
    <property type="term" value="P:methylation"/>
    <property type="evidence" value="ECO:0007669"/>
    <property type="project" value="UniProtKB-KW"/>
</dbReference>
<evidence type="ECO:0000313" key="6">
    <source>
        <dbReference type="Proteomes" id="UP000036947"/>
    </source>
</evidence>
<dbReference type="InterPro" id="IPR012967">
    <property type="entry name" value="COMT_dimerisation"/>
</dbReference>
<evidence type="ECO:0000259" key="4">
    <source>
        <dbReference type="Pfam" id="PF08100"/>
    </source>
</evidence>
<keyword evidence="6" id="KW-1185">Reference proteome</keyword>
<dbReference type="Pfam" id="PF08100">
    <property type="entry name" value="Dimerisation"/>
    <property type="match status" value="1"/>
</dbReference>
<dbReference type="GO" id="GO:0008168">
    <property type="term" value="F:methyltransferase activity"/>
    <property type="evidence" value="ECO:0007669"/>
    <property type="project" value="UniProtKB-KW"/>
</dbReference>
<dbReference type="SUPFAM" id="SSF46785">
    <property type="entry name" value="Winged helix' DNA-binding domain"/>
    <property type="match status" value="1"/>
</dbReference>
<evidence type="ECO:0000256" key="3">
    <source>
        <dbReference type="ARBA" id="ARBA00022691"/>
    </source>
</evidence>
<keyword evidence="2" id="KW-0808">Transferase</keyword>
<protein>
    <recommendedName>
        <fullName evidence="4">O-methyltransferase dimerisation domain-containing protein</fullName>
    </recommendedName>
</protein>
<evidence type="ECO:0000313" key="5">
    <source>
        <dbReference type="EMBL" id="KND90707.1"/>
    </source>
</evidence>
<dbReference type="Proteomes" id="UP000036947">
    <property type="component" value="Unassembled WGS sequence"/>
</dbReference>
<sequence>MGAKQMPAADLDVLTTQLKLLLENPNVATQDDAQKLHLKQLARAASVALEQPFETLQRLLYSPVPLVTVRISQEHRIFATLTAAEEPVSFAALQEASGLELGVLESIMDYLCAQDMANEIESGKYAATKLSHMLTVPLFQDAVVHL</sequence>
<dbReference type="Gene3D" id="1.10.10.10">
    <property type="entry name" value="Winged helix-like DNA-binding domain superfamily/Winged helix DNA-binding domain"/>
    <property type="match status" value="1"/>
</dbReference>